<organism evidence="1 2">
    <name type="scientific">Gordonia mangrovi</name>
    <dbReference type="NCBI Taxonomy" id="2665643"/>
    <lineage>
        <taxon>Bacteria</taxon>
        <taxon>Bacillati</taxon>
        <taxon>Actinomycetota</taxon>
        <taxon>Actinomycetes</taxon>
        <taxon>Mycobacteriales</taxon>
        <taxon>Gordoniaceae</taxon>
        <taxon>Gordonia</taxon>
    </lineage>
</organism>
<accession>A0A6L7GTU9</accession>
<keyword evidence="2" id="KW-1185">Reference proteome</keyword>
<evidence type="ECO:0000313" key="2">
    <source>
        <dbReference type="Proteomes" id="UP000475545"/>
    </source>
</evidence>
<dbReference type="RefSeq" id="WP_160903089.1">
    <property type="nucleotide sequence ID" value="NZ_CP102850.1"/>
</dbReference>
<sequence length="54" mass="5721">MSALSTFANRDELIVGAFAQDLSEVAERGRATLDEEVAATAHPYSITPSSLSHS</sequence>
<proteinExistence type="predicted"/>
<dbReference type="EMBL" id="WMBR01000004">
    <property type="protein sequence ID" value="MXP22912.1"/>
    <property type="molecule type" value="Genomic_DNA"/>
</dbReference>
<name>A0A6L7GTU9_9ACTN</name>
<dbReference type="AlphaFoldDB" id="A0A6L7GTU9"/>
<reference evidence="1 2" key="1">
    <citation type="submission" date="2019-11" db="EMBL/GenBank/DDBJ databases">
        <title>Gordonia sp. nov., a novel actinobacterium isolated from mangrove soil in Hainan.</title>
        <authorList>
            <person name="Huang X."/>
            <person name="Xie Y."/>
            <person name="Chu X."/>
            <person name="Xiao K."/>
        </authorList>
    </citation>
    <scope>NUCLEOTIDE SEQUENCE [LARGE SCALE GENOMIC DNA]</scope>
    <source>
        <strain evidence="1 2">HNM0687</strain>
    </source>
</reference>
<gene>
    <name evidence="1" type="ORF">GIY30_16350</name>
</gene>
<protein>
    <submittedName>
        <fullName evidence="1">Uncharacterized protein</fullName>
    </submittedName>
</protein>
<comment type="caution">
    <text evidence="1">The sequence shown here is derived from an EMBL/GenBank/DDBJ whole genome shotgun (WGS) entry which is preliminary data.</text>
</comment>
<evidence type="ECO:0000313" key="1">
    <source>
        <dbReference type="EMBL" id="MXP22912.1"/>
    </source>
</evidence>
<dbReference type="Proteomes" id="UP000475545">
    <property type="component" value="Unassembled WGS sequence"/>
</dbReference>